<protein>
    <recommendedName>
        <fullName evidence="3">Methylthioribose-1-phosphate isomerase</fullName>
        <shortName evidence="3">M1Pi</shortName>
        <shortName evidence="3">MTR-1-P isomerase</shortName>
        <ecNumber evidence="3">5.3.1.23</ecNumber>
    </recommendedName>
    <alternativeName>
        <fullName evidence="3">S-methyl-5-thioribose-1-phosphate isomerase</fullName>
    </alternativeName>
</protein>
<comment type="function">
    <text evidence="3">Catalyzes the interconversion of methylthioribose-1-phosphate (MTR-1-P) into methylthioribulose-1-phosphate (MTRu-1-P).</text>
</comment>
<reference evidence="4 5" key="1">
    <citation type="submission" date="2020-02" db="EMBL/GenBank/DDBJ databases">
        <authorList>
            <person name="Hogendoorn C."/>
        </authorList>
    </citation>
    <scope>NUCLEOTIDE SEQUENCE [LARGE SCALE GENOMIC DNA]</scope>
    <source>
        <strain evidence="4">R501</strain>
    </source>
</reference>
<proteinExistence type="inferred from homology"/>
<feature type="active site" description="Proton donor" evidence="3">
    <location>
        <position position="245"/>
    </location>
</feature>
<dbReference type="Pfam" id="PF01008">
    <property type="entry name" value="IF-2B"/>
    <property type="match status" value="1"/>
</dbReference>
<comment type="pathway">
    <text evidence="3">Amino-acid biosynthesis; L-methionine biosynthesis via salvage pathway; L-methionine from S-methyl-5-thio-alpha-D-ribose 1-phosphate: step 1/6.</text>
</comment>
<dbReference type="Gene3D" id="1.20.120.420">
    <property type="entry name" value="translation initiation factor eif-2b, domain 1"/>
    <property type="match status" value="1"/>
</dbReference>
<evidence type="ECO:0000256" key="2">
    <source>
        <dbReference type="ARBA" id="ARBA00052401"/>
    </source>
</evidence>
<dbReference type="Proteomes" id="UP000503399">
    <property type="component" value="Chromosome"/>
</dbReference>
<dbReference type="KEGG" id="hfv:R50_0215"/>
<dbReference type="HAMAP" id="MF_01678">
    <property type="entry name" value="Salvage_MtnA"/>
    <property type="match status" value="1"/>
</dbReference>
<dbReference type="GO" id="GO:0019509">
    <property type="term" value="P:L-methionine salvage from methylthioadenosine"/>
    <property type="evidence" value="ECO:0007669"/>
    <property type="project" value="UniProtKB-UniRule"/>
</dbReference>
<dbReference type="UniPathway" id="UPA00904">
    <property type="reaction ID" value="UER00874"/>
</dbReference>
<dbReference type="InterPro" id="IPR037171">
    <property type="entry name" value="NagB/RpiA_transferase-like"/>
</dbReference>
<dbReference type="Gene3D" id="3.40.50.10470">
    <property type="entry name" value="Translation initiation factor eif-2b, domain 2"/>
    <property type="match status" value="1"/>
</dbReference>
<dbReference type="PANTHER" id="PTHR43475:SF1">
    <property type="entry name" value="METHYLTHIORIBOSE-1-PHOSPHATE ISOMERASE"/>
    <property type="match status" value="1"/>
</dbReference>
<comment type="similarity">
    <text evidence="3">Belongs to the EIF-2B alpha/beta/delta subunits family. MtnA subfamily.</text>
</comment>
<dbReference type="InterPro" id="IPR042529">
    <property type="entry name" value="IF_2B-like_C"/>
</dbReference>
<dbReference type="NCBIfam" id="TIGR00512">
    <property type="entry name" value="salvage_mtnA"/>
    <property type="match status" value="1"/>
</dbReference>
<keyword evidence="1 3" id="KW-0413">Isomerase</keyword>
<keyword evidence="5" id="KW-1185">Reference proteome</keyword>
<dbReference type="AlphaFoldDB" id="A0A6F8ZCR5"/>
<accession>A0A6F8ZCR5</accession>
<dbReference type="InterPro" id="IPR005251">
    <property type="entry name" value="IF-M1Pi"/>
</dbReference>
<dbReference type="EMBL" id="LR778114">
    <property type="protein sequence ID" value="CAB1127721.1"/>
    <property type="molecule type" value="Genomic_DNA"/>
</dbReference>
<evidence type="ECO:0000256" key="3">
    <source>
        <dbReference type="HAMAP-Rule" id="MF_01678"/>
    </source>
</evidence>
<dbReference type="FunFam" id="1.20.120.420:FF:000003">
    <property type="entry name" value="Methylthioribose-1-phosphate isomerase"/>
    <property type="match status" value="1"/>
</dbReference>
<dbReference type="FunFam" id="3.40.50.10470:FF:000006">
    <property type="entry name" value="Methylthioribose-1-phosphate isomerase"/>
    <property type="match status" value="1"/>
</dbReference>
<dbReference type="SUPFAM" id="SSF100950">
    <property type="entry name" value="NagB/RpiA/CoA transferase-like"/>
    <property type="match status" value="1"/>
</dbReference>
<feature type="binding site" evidence="3">
    <location>
        <begin position="255"/>
        <end position="256"/>
    </location>
    <ligand>
        <name>substrate</name>
    </ligand>
</feature>
<comment type="catalytic activity">
    <reaction evidence="2 3">
        <text>5-(methylsulfanyl)-alpha-D-ribose 1-phosphate = 5-(methylsulfanyl)-D-ribulose 1-phosphate</text>
        <dbReference type="Rhea" id="RHEA:19989"/>
        <dbReference type="ChEBI" id="CHEBI:58533"/>
        <dbReference type="ChEBI" id="CHEBI:58548"/>
        <dbReference type="EC" id="5.3.1.23"/>
    </reaction>
</comment>
<gene>
    <name evidence="3 4" type="primary">mtnA</name>
    <name evidence="4" type="ORF">R50_0215</name>
</gene>
<dbReference type="NCBIfam" id="NF004326">
    <property type="entry name" value="PRK05720.1"/>
    <property type="match status" value="1"/>
</dbReference>
<dbReference type="EC" id="5.3.1.23" evidence="3"/>
<evidence type="ECO:0000256" key="1">
    <source>
        <dbReference type="ARBA" id="ARBA00023235"/>
    </source>
</evidence>
<keyword evidence="3" id="KW-0028">Amino-acid biosynthesis</keyword>
<feature type="binding site" evidence="3">
    <location>
        <position position="204"/>
    </location>
    <ligand>
        <name>substrate</name>
    </ligand>
</feature>
<dbReference type="InterPro" id="IPR011559">
    <property type="entry name" value="Initiation_fac_2B_a/b/d"/>
</dbReference>
<feature type="binding site" evidence="3">
    <location>
        <begin position="53"/>
        <end position="55"/>
    </location>
    <ligand>
        <name>substrate</name>
    </ligand>
</feature>
<dbReference type="GO" id="GO:0046523">
    <property type="term" value="F:S-methyl-5-thioribose-1-phosphate isomerase activity"/>
    <property type="evidence" value="ECO:0007669"/>
    <property type="project" value="UniProtKB-UniRule"/>
</dbReference>
<keyword evidence="3" id="KW-0486">Methionine biosynthesis</keyword>
<name>A0A6F8ZCR5_9FIRM</name>
<evidence type="ECO:0000313" key="4">
    <source>
        <dbReference type="EMBL" id="CAB1127721.1"/>
    </source>
</evidence>
<sequence length="355" mass="37092">MQTVPAPATWFSVRWQEGRLVILDQRRLPLEEVYVALESPGDVFQAIRDLMVRGAPAIGLVAAWGLVLAAEGSAAPDGPALVAELEAVAAELATARPTAVNLSWALTRMLARARAAGAGGPAAVRAALAAEAAAIQAEDEAAGRAMGEHLLALLPEGEAGILTHCNAGQLATSRYGTALAPIYLGVERGRRFRVYADETRPVLQGARLTAWELARLGVDTTLICDDMAASVLQQGKVDAVIVGADRIAANGDTANKIGTLGVALMARYFGVPFYVAAPLSTVDFALPDGRAIPIEERPPEEVTEGLGRRIAPPGVKVYNPAFDVTPHDLITAIVTERGVARPPLGAALARLAGRG</sequence>
<organism evidence="4 5">
    <name type="scientific">Candidatus Hydrogenisulfobacillus filiaventi</name>
    <dbReference type="NCBI Taxonomy" id="2707344"/>
    <lineage>
        <taxon>Bacteria</taxon>
        <taxon>Bacillati</taxon>
        <taxon>Bacillota</taxon>
        <taxon>Clostridia</taxon>
        <taxon>Eubacteriales</taxon>
        <taxon>Clostridiales Family XVII. Incertae Sedis</taxon>
        <taxon>Candidatus Hydrogenisulfobacillus</taxon>
    </lineage>
</organism>
<dbReference type="InterPro" id="IPR000649">
    <property type="entry name" value="IF-2B-related"/>
</dbReference>
<feature type="binding site" evidence="3">
    <location>
        <position position="96"/>
    </location>
    <ligand>
        <name>substrate</name>
    </ligand>
</feature>
<evidence type="ECO:0000313" key="5">
    <source>
        <dbReference type="Proteomes" id="UP000503399"/>
    </source>
</evidence>
<feature type="site" description="Transition state stabilizer" evidence="3">
    <location>
        <position position="165"/>
    </location>
</feature>
<dbReference type="PANTHER" id="PTHR43475">
    <property type="entry name" value="METHYLTHIORIBOSE-1-PHOSPHATE ISOMERASE"/>
    <property type="match status" value="1"/>
</dbReference>
<dbReference type="InterPro" id="IPR027363">
    <property type="entry name" value="M1Pi_N"/>
</dbReference>
<dbReference type="NCBIfam" id="TIGR00524">
    <property type="entry name" value="eIF-2B_rel"/>
    <property type="match status" value="1"/>
</dbReference>